<dbReference type="PROSITE" id="PS50850">
    <property type="entry name" value="MFS"/>
    <property type="match status" value="1"/>
</dbReference>
<dbReference type="Gene3D" id="1.20.1250.20">
    <property type="entry name" value="MFS general substrate transporter like domains"/>
    <property type="match status" value="1"/>
</dbReference>
<sequence length="479" mass="48782">MTATDTSSTPTVVGSPAQKHVLLAIILTSYFMIVLDNSIVFTGLASIRSDLDLTTTGLSWVQTAYALTFGGLLLLGARAGDILGRRRMFVIGLSIFGTASLAIGLAPSGEFLIAARAVQGVGSAILAPTSLALLTANFAEGPARTRAVATYGSVAGLGASFGLVLGGVLADLTSWRVGFLVNVPIGVVLIIAALRCIQPSFTRAGRFDIAGAVTSTLGMAVLVYAVTRTADHGWTDPFALALLGIGLATLAGFVLIESRSADPILPLRIFANRSRAGAFIARMLFAGSIFGYFFFISQYLQAVLGFSPLQAGLAFLPMTVVQFAFSMTVSRLTKRFGNPTLVVIGLAVTAGGMLLLSGLGAETTYWPAIALPMVLLGLGQGIGFAPLTAAGVTAIGARDAGAASGVVNVAHQLGGALGVSVMVAVASTADASATPAGIAVETATGLTAGAALLGLALLAAVALIVPWRSRATRHLKETS</sequence>
<feature type="domain" description="Major facilitator superfamily (MFS) profile" evidence="8">
    <location>
        <begin position="22"/>
        <end position="474"/>
    </location>
</feature>
<dbReference type="Gene3D" id="1.20.1720.10">
    <property type="entry name" value="Multidrug resistance protein D"/>
    <property type="match status" value="1"/>
</dbReference>
<evidence type="ECO:0000256" key="1">
    <source>
        <dbReference type="ARBA" id="ARBA00004651"/>
    </source>
</evidence>
<dbReference type="PANTHER" id="PTHR42718">
    <property type="entry name" value="MAJOR FACILITATOR SUPERFAMILY MULTIDRUG TRANSPORTER MFSC"/>
    <property type="match status" value="1"/>
</dbReference>
<dbReference type="Pfam" id="PF07690">
    <property type="entry name" value="MFS_1"/>
    <property type="match status" value="1"/>
</dbReference>
<feature type="transmembrane region" description="Helical" evidence="7">
    <location>
        <begin position="175"/>
        <end position="197"/>
    </location>
</feature>
<keyword evidence="6 7" id="KW-0472">Membrane</keyword>
<feature type="transmembrane region" description="Helical" evidence="7">
    <location>
        <begin position="446"/>
        <end position="467"/>
    </location>
</feature>
<evidence type="ECO:0000256" key="6">
    <source>
        <dbReference type="ARBA" id="ARBA00023136"/>
    </source>
</evidence>
<evidence type="ECO:0000256" key="3">
    <source>
        <dbReference type="ARBA" id="ARBA00022475"/>
    </source>
</evidence>
<dbReference type="CDD" id="cd17321">
    <property type="entry name" value="MFS_MMR_MDR_like"/>
    <property type="match status" value="1"/>
</dbReference>
<feature type="transmembrane region" description="Helical" evidence="7">
    <location>
        <begin position="209"/>
        <end position="226"/>
    </location>
</feature>
<feature type="transmembrane region" description="Helical" evidence="7">
    <location>
        <begin position="113"/>
        <end position="136"/>
    </location>
</feature>
<keyword evidence="2" id="KW-0813">Transport</keyword>
<accession>A0ABN2PEQ3</accession>
<dbReference type="SUPFAM" id="SSF103473">
    <property type="entry name" value="MFS general substrate transporter"/>
    <property type="match status" value="1"/>
</dbReference>
<evidence type="ECO:0000313" key="10">
    <source>
        <dbReference type="Proteomes" id="UP001501343"/>
    </source>
</evidence>
<dbReference type="Proteomes" id="UP001501343">
    <property type="component" value="Unassembled WGS sequence"/>
</dbReference>
<feature type="transmembrane region" description="Helical" evidence="7">
    <location>
        <begin position="365"/>
        <end position="394"/>
    </location>
</feature>
<feature type="transmembrane region" description="Helical" evidence="7">
    <location>
        <begin position="341"/>
        <end position="359"/>
    </location>
</feature>
<evidence type="ECO:0000256" key="2">
    <source>
        <dbReference type="ARBA" id="ARBA00022448"/>
    </source>
</evidence>
<evidence type="ECO:0000313" key="9">
    <source>
        <dbReference type="EMBL" id="GAA1917906.1"/>
    </source>
</evidence>
<keyword evidence="5 7" id="KW-1133">Transmembrane helix</keyword>
<dbReference type="InterPro" id="IPR004638">
    <property type="entry name" value="EmrB-like"/>
</dbReference>
<keyword evidence="10" id="KW-1185">Reference proteome</keyword>
<organism evidence="9 10">
    <name type="scientific">Microbacterium aoyamense</name>
    <dbReference type="NCBI Taxonomy" id="344166"/>
    <lineage>
        <taxon>Bacteria</taxon>
        <taxon>Bacillati</taxon>
        <taxon>Actinomycetota</taxon>
        <taxon>Actinomycetes</taxon>
        <taxon>Micrococcales</taxon>
        <taxon>Microbacteriaceae</taxon>
        <taxon>Microbacterium</taxon>
    </lineage>
</organism>
<comment type="caution">
    <text evidence="9">The sequence shown here is derived from an EMBL/GenBank/DDBJ whole genome shotgun (WGS) entry which is preliminary data.</text>
</comment>
<keyword evidence="3" id="KW-1003">Cell membrane</keyword>
<feature type="transmembrane region" description="Helical" evidence="7">
    <location>
        <begin position="276"/>
        <end position="297"/>
    </location>
</feature>
<evidence type="ECO:0000259" key="8">
    <source>
        <dbReference type="PROSITE" id="PS50850"/>
    </source>
</evidence>
<name>A0ABN2PEQ3_9MICO</name>
<feature type="transmembrane region" description="Helical" evidence="7">
    <location>
        <begin position="21"/>
        <end position="45"/>
    </location>
</feature>
<feature type="transmembrane region" description="Helical" evidence="7">
    <location>
        <begin position="309"/>
        <end position="329"/>
    </location>
</feature>
<feature type="transmembrane region" description="Helical" evidence="7">
    <location>
        <begin position="238"/>
        <end position="256"/>
    </location>
</feature>
<protein>
    <submittedName>
        <fullName evidence="9">MFS transporter</fullName>
    </submittedName>
</protein>
<evidence type="ECO:0000256" key="5">
    <source>
        <dbReference type="ARBA" id="ARBA00022989"/>
    </source>
</evidence>
<dbReference type="InterPro" id="IPR020846">
    <property type="entry name" value="MFS_dom"/>
</dbReference>
<dbReference type="PANTHER" id="PTHR42718:SF46">
    <property type="entry name" value="BLR6921 PROTEIN"/>
    <property type="match status" value="1"/>
</dbReference>
<feature type="transmembrane region" description="Helical" evidence="7">
    <location>
        <begin position="406"/>
        <end position="426"/>
    </location>
</feature>
<dbReference type="RefSeq" id="WP_248145703.1">
    <property type="nucleotide sequence ID" value="NZ_BAAAOF010000002.1"/>
</dbReference>
<gene>
    <name evidence="9" type="ORF">GCM10009775_08090</name>
</gene>
<feature type="transmembrane region" description="Helical" evidence="7">
    <location>
        <begin position="57"/>
        <end position="76"/>
    </location>
</feature>
<dbReference type="NCBIfam" id="TIGR00711">
    <property type="entry name" value="efflux_EmrB"/>
    <property type="match status" value="1"/>
</dbReference>
<evidence type="ECO:0000256" key="7">
    <source>
        <dbReference type="SAM" id="Phobius"/>
    </source>
</evidence>
<evidence type="ECO:0000256" key="4">
    <source>
        <dbReference type="ARBA" id="ARBA00022692"/>
    </source>
</evidence>
<dbReference type="EMBL" id="BAAAOF010000002">
    <property type="protein sequence ID" value="GAA1917906.1"/>
    <property type="molecule type" value="Genomic_DNA"/>
</dbReference>
<proteinExistence type="predicted"/>
<feature type="transmembrane region" description="Helical" evidence="7">
    <location>
        <begin position="88"/>
        <end position="107"/>
    </location>
</feature>
<dbReference type="InterPro" id="IPR036259">
    <property type="entry name" value="MFS_trans_sf"/>
</dbReference>
<feature type="transmembrane region" description="Helical" evidence="7">
    <location>
        <begin position="148"/>
        <end position="169"/>
    </location>
</feature>
<reference evidence="9 10" key="1">
    <citation type="journal article" date="2019" name="Int. J. Syst. Evol. Microbiol.">
        <title>The Global Catalogue of Microorganisms (GCM) 10K type strain sequencing project: providing services to taxonomists for standard genome sequencing and annotation.</title>
        <authorList>
            <consortium name="The Broad Institute Genomics Platform"/>
            <consortium name="The Broad Institute Genome Sequencing Center for Infectious Disease"/>
            <person name="Wu L."/>
            <person name="Ma J."/>
        </authorList>
    </citation>
    <scope>NUCLEOTIDE SEQUENCE [LARGE SCALE GENOMIC DNA]</scope>
    <source>
        <strain evidence="9 10">JCM 14900</strain>
    </source>
</reference>
<dbReference type="InterPro" id="IPR011701">
    <property type="entry name" value="MFS"/>
</dbReference>
<keyword evidence="4 7" id="KW-0812">Transmembrane</keyword>
<comment type="subcellular location">
    <subcellularLocation>
        <location evidence="1">Cell membrane</location>
        <topology evidence="1">Multi-pass membrane protein</topology>
    </subcellularLocation>
</comment>